<accession>A0A392T4E1</accession>
<evidence type="ECO:0000313" key="1">
    <source>
        <dbReference type="EMBL" id="MCI55919.1"/>
    </source>
</evidence>
<dbReference type="Proteomes" id="UP000265520">
    <property type="component" value="Unassembled WGS sequence"/>
</dbReference>
<comment type="caution">
    <text evidence="1">The sequence shown here is derived from an EMBL/GenBank/DDBJ whole genome shotgun (WGS) entry which is preliminary data.</text>
</comment>
<evidence type="ECO:0000313" key="2">
    <source>
        <dbReference type="Proteomes" id="UP000265520"/>
    </source>
</evidence>
<dbReference type="Gene3D" id="2.60.120.650">
    <property type="entry name" value="Cupin"/>
    <property type="match status" value="1"/>
</dbReference>
<proteinExistence type="predicted"/>
<sequence>MDQGFEVYSSAGGGNLVNCEIPSRPNGDVSEITHPGVLWDVFRRQDVPKVTEYLKMHWKEFGKSDDIVSEFVSLTK</sequence>
<organism evidence="1 2">
    <name type="scientific">Trifolium medium</name>
    <dbReference type="NCBI Taxonomy" id="97028"/>
    <lineage>
        <taxon>Eukaryota</taxon>
        <taxon>Viridiplantae</taxon>
        <taxon>Streptophyta</taxon>
        <taxon>Embryophyta</taxon>
        <taxon>Tracheophyta</taxon>
        <taxon>Spermatophyta</taxon>
        <taxon>Magnoliopsida</taxon>
        <taxon>eudicotyledons</taxon>
        <taxon>Gunneridae</taxon>
        <taxon>Pentapetalae</taxon>
        <taxon>rosids</taxon>
        <taxon>fabids</taxon>
        <taxon>Fabales</taxon>
        <taxon>Fabaceae</taxon>
        <taxon>Papilionoideae</taxon>
        <taxon>50 kb inversion clade</taxon>
        <taxon>NPAAA clade</taxon>
        <taxon>Hologalegina</taxon>
        <taxon>IRL clade</taxon>
        <taxon>Trifolieae</taxon>
        <taxon>Trifolium</taxon>
    </lineage>
</organism>
<reference evidence="1 2" key="1">
    <citation type="journal article" date="2018" name="Front. Plant Sci.">
        <title>Red Clover (Trifolium pratense) and Zigzag Clover (T. medium) - A Picture of Genomic Similarities and Differences.</title>
        <authorList>
            <person name="Dluhosova J."/>
            <person name="Istvanek J."/>
            <person name="Nedelnik J."/>
            <person name="Repkova J."/>
        </authorList>
    </citation>
    <scope>NUCLEOTIDE SEQUENCE [LARGE SCALE GENOMIC DNA]</scope>
    <source>
        <strain evidence="2">cv. 10/8</strain>
        <tissue evidence="1">Leaf</tissue>
    </source>
</reference>
<dbReference type="AlphaFoldDB" id="A0A392T4E1"/>
<dbReference type="EMBL" id="LXQA010503802">
    <property type="protein sequence ID" value="MCI55919.1"/>
    <property type="molecule type" value="Genomic_DNA"/>
</dbReference>
<keyword evidence="2" id="KW-1185">Reference proteome</keyword>
<name>A0A392T4E1_9FABA</name>
<protein>
    <submittedName>
        <fullName evidence="1">PsbP-like protein</fullName>
    </submittedName>
</protein>